<sequence>MIGRIKNYNKIKKFGFIIGEDNNEYFFHVSNVKSFELPQEESIVQFIVSSNEKGACALDVFVINNKKSSIIILGDVRIKSSNIKNYGITKKQFPYEKIYEIQEIQGKLARFLHGEIEYVWKGKTQMISEARYKNLKAINDKEKIHQPGCMPFRVDRDGICSTYLKYIDSNGRIIESKIYTNESDNDDPPYVMKDIECLYITTYQNDNYLFRKDESSFDINEKCEEIDKIFS</sequence>
<comment type="caution">
    <text evidence="2">The sequence shown here is derived from an EMBL/GenBank/DDBJ whole genome shotgun (WGS) entry which is preliminary data.</text>
</comment>
<keyword evidence="2" id="KW-0238">DNA-binding</keyword>
<dbReference type="Proteomes" id="UP000077407">
    <property type="component" value="Unassembled WGS sequence"/>
</dbReference>
<gene>
    <name evidence="2" type="ORF">WY13_01560</name>
</gene>
<organism evidence="2 3">
    <name type="scientific">Clostridium ljungdahlii</name>
    <dbReference type="NCBI Taxonomy" id="1538"/>
    <lineage>
        <taxon>Bacteria</taxon>
        <taxon>Bacillati</taxon>
        <taxon>Bacillota</taxon>
        <taxon>Clostridia</taxon>
        <taxon>Eubacteriales</taxon>
        <taxon>Clostridiaceae</taxon>
        <taxon>Clostridium</taxon>
    </lineage>
</organism>
<protein>
    <submittedName>
        <fullName evidence="2">Cold-shock DNA-binding domain protein</fullName>
    </submittedName>
</protein>
<proteinExistence type="predicted"/>
<evidence type="ECO:0000313" key="2">
    <source>
        <dbReference type="EMBL" id="OAA90656.1"/>
    </source>
</evidence>
<accession>A0A162L9P9</accession>
<dbReference type="SUPFAM" id="SSF50249">
    <property type="entry name" value="Nucleic acid-binding proteins"/>
    <property type="match status" value="1"/>
</dbReference>
<dbReference type="AlphaFoldDB" id="A0A162L9P9"/>
<dbReference type="PATRIC" id="fig|1538.10.peg.473"/>
<dbReference type="Gene3D" id="2.40.50.140">
    <property type="entry name" value="Nucleic acid-binding proteins"/>
    <property type="match status" value="1"/>
</dbReference>
<dbReference type="InterPro" id="IPR002059">
    <property type="entry name" value="CSP_DNA-bd"/>
</dbReference>
<name>A0A162L9P9_9CLOT</name>
<dbReference type="EMBL" id="LITT01000011">
    <property type="protein sequence ID" value="OAA90656.1"/>
    <property type="molecule type" value="Genomic_DNA"/>
</dbReference>
<dbReference type="Pfam" id="PF00313">
    <property type="entry name" value="CSD"/>
    <property type="match status" value="1"/>
</dbReference>
<evidence type="ECO:0000259" key="1">
    <source>
        <dbReference type="PROSITE" id="PS51857"/>
    </source>
</evidence>
<dbReference type="InterPro" id="IPR012340">
    <property type="entry name" value="NA-bd_OB-fold"/>
</dbReference>
<reference evidence="2 3" key="1">
    <citation type="journal article" date="2015" name="Biotechnol. Bioeng.">
        <title>Genome sequence and phenotypic characterization of Caulobacter segnis.</title>
        <authorList>
            <person name="Patel S."/>
            <person name="Fletcher B."/>
            <person name="Scott D.C."/>
            <person name="Ely B."/>
        </authorList>
    </citation>
    <scope>NUCLEOTIDE SEQUENCE [LARGE SCALE GENOMIC DNA]</scope>
    <source>
        <strain evidence="2 3">ERI-2</strain>
    </source>
</reference>
<dbReference type="OrthoDB" id="7477356at2"/>
<evidence type="ECO:0000313" key="3">
    <source>
        <dbReference type="Proteomes" id="UP000077407"/>
    </source>
</evidence>
<dbReference type="RefSeq" id="WP_063555071.1">
    <property type="nucleotide sequence ID" value="NZ_LITT01000011.1"/>
</dbReference>
<feature type="domain" description="CSD" evidence="1">
    <location>
        <begin position="1"/>
        <end position="62"/>
    </location>
</feature>
<dbReference type="GO" id="GO:0003677">
    <property type="term" value="F:DNA binding"/>
    <property type="evidence" value="ECO:0007669"/>
    <property type="project" value="UniProtKB-KW"/>
</dbReference>
<dbReference type="PROSITE" id="PS51857">
    <property type="entry name" value="CSD_2"/>
    <property type="match status" value="1"/>
</dbReference>